<reference evidence="5" key="1">
    <citation type="journal article" date="2020" name="Stud. Mycol.">
        <title>101 Dothideomycetes genomes: a test case for predicting lifestyles and emergence of pathogens.</title>
        <authorList>
            <person name="Haridas S."/>
            <person name="Albert R."/>
            <person name="Binder M."/>
            <person name="Bloem J."/>
            <person name="Labutti K."/>
            <person name="Salamov A."/>
            <person name="Andreopoulos B."/>
            <person name="Baker S."/>
            <person name="Barry K."/>
            <person name="Bills G."/>
            <person name="Bluhm B."/>
            <person name="Cannon C."/>
            <person name="Castanera R."/>
            <person name="Culley D."/>
            <person name="Daum C."/>
            <person name="Ezra D."/>
            <person name="Gonzalez J."/>
            <person name="Henrissat B."/>
            <person name="Kuo A."/>
            <person name="Liang C."/>
            <person name="Lipzen A."/>
            <person name="Lutzoni F."/>
            <person name="Magnuson J."/>
            <person name="Mondo S."/>
            <person name="Nolan M."/>
            <person name="Ohm R."/>
            <person name="Pangilinan J."/>
            <person name="Park H.-J."/>
            <person name="Ramirez L."/>
            <person name="Alfaro M."/>
            <person name="Sun H."/>
            <person name="Tritt A."/>
            <person name="Yoshinaga Y."/>
            <person name="Zwiers L.-H."/>
            <person name="Turgeon B."/>
            <person name="Goodwin S."/>
            <person name="Spatafora J."/>
            <person name="Crous P."/>
            <person name="Grigoriev I."/>
        </authorList>
    </citation>
    <scope>NUCLEOTIDE SEQUENCE</scope>
    <source>
        <strain evidence="5">CBS 107.79</strain>
    </source>
</reference>
<proteinExistence type="inferred from homology"/>
<organism evidence="5 6">
    <name type="scientific">Bimuria novae-zelandiae CBS 107.79</name>
    <dbReference type="NCBI Taxonomy" id="1447943"/>
    <lineage>
        <taxon>Eukaryota</taxon>
        <taxon>Fungi</taxon>
        <taxon>Dikarya</taxon>
        <taxon>Ascomycota</taxon>
        <taxon>Pezizomycotina</taxon>
        <taxon>Dothideomycetes</taxon>
        <taxon>Pleosporomycetidae</taxon>
        <taxon>Pleosporales</taxon>
        <taxon>Massarineae</taxon>
        <taxon>Didymosphaeriaceae</taxon>
        <taxon>Bimuria</taxon>
    </lineage>
</organism>
<keyword evidence="2" id="KW-0175">Coiled coil</keyword>
<dbReference type="Proteomes" id="UP000800036">
    <property type="component" value="Unassembled WGS sequence"/>
</dbReference>
<evidence type="ECO:0000256" key="3">
    <source>
        <dbReference type="SAM" id="MobiDB-lite"/>
    </source>
</evidence>
<dbReference type="InterPro" id="IPR020568">
    <property type="entry name" value="Ribosomal_Su5_D2-typ_SF"/>
</dbReference>
<dbReference type="GO" id="GO:0005737">
    <property type="term" value="C:cytoplasm"/>
    <property type="evidence" value="ECO:0007669"/>
    <property type="project" value="TreeGrafter"/>
</dbReference>
<protein>
    <recommendedName>
        <fullName evidence="4">Impact N-terminal domain-containing protein</fullName>
    </recommendedName>
</protein>
<sequence>MAVKREHSPSPAALTNIFRSEEIKHETSSFIGAFSPTLSAKTLRSLPEFRTATHRIAAWRTRSKQRSLTPDSKVLYDLAHDDDGEKWAGSRLQHVLNDTGTEGTVVVARWYGGQNIGPIRFTHIETCANQAIWSWKVANDAAKKEHAAKKQRLEEESARRELEDNLRERDLNIFVLRKLLADKKAKLEGAEPVPATPSKGPPDYSKMSMETLKRVDKARDATIAFILKEIDKVDEELKLAEPTNDLTEDDWKDAEEAFAEREARSPEKNSEKK</sequence>
<dbReference type="GO" id="GO:0140469">
    <property type="term" value="P:GCN2-mediated signaling"/>
    <property type="evidence" value="ECO:0007669"/>
    <property type="project" value="TreeGrafter"/>
</dbReference>
<dbReference type="EMBL" id="ML976693">
    <property type="protein sequence ID" value="KAF1971363.1"/>
    <property type="molecule type" value="Genomic_DNA"/>
</dbReference>
<dbReference type="OrthoDB" id="69641at2759"/>
<dbReference type="Pfam" id="PF01205">
    <property type="entry name" value="Impact_N"/>
    <property type="match status" value="1"/>
</dbReference>
<dbReference type="InterPro" id="IPR023582">
    <property type="entry name" value="Impact"/>
</dbReference>
<evidence type="ECO:0000313" key="5">
    <source>
        <dbReference type="EMBL" id="KAF1971363.1"/>
    </source>
</evidence>
<feature type="compositionally biased region" description="Basic and acidic residues" evidence="3">
    <location>
        <begin position="254"/>
        <end position="273"/>
    </location>
</feature>
<feature type="domain" description="Impact N-terminal" evidence="4">
    <location>
        <begin position="27"/>
        <end position="132"/>
    </location>
</feature>
<dbReference type="InterPro" id="IPR001498">
    <property type="entry name" value="Impact_N"/>
</dbReference>
<evidence type="ECO:0000313" key="6">
    <source>
        <dbReference type="Proteomes" id="UP000800036"/>
    </source>
</evidence>
<dbReference type="AlphaFoldDB" id="A0A6A5V1P4"/>
<dbReference type="PANTHER" id="PTHR16301">
    <property type="entry name" value="IMPACT-RELATED"/>
    <property type="match status" value="1"/>
</dbReference>
<feature type="region of interest" description="Disordered" evidence="3">
    <location>
        <begin position="238"/>
        <end position="273"/>
    </location>
</feature>
<gene>
    <name evidence="5" type="ORF">BU23DRAFT_470953</name>
</gene>
<dbReference type="Gene3D" id="3.30.230.30">
    <property type="entry name" value="Impact, N-terminal domain"/>
    <property type="match status" value="1"/>
</dbReference>
<dbReference type="PANTHER" id="PTHR16301:SF25">
    <property type="entry name" value="PROTEIN IMPACT"/>
    <property type="match status" value="1"/>
</dbReference>
<comment type="similarity">
    <text evidence="1">Belongs to the IMPACT family.</text>
</comment>
<evidence type="ECO:0000256" key="2">
    <source>
        <dbReference type="SAM" id="Coils"/>
    </source>
</evidence>
<dbReference type="SUPFAM" id="SSF54211">
    <property type="entry name" value="Ribosomal protein S5 domain 2-like"/>
    <property type="match status" value="1"/>
</dbReference>
<dbReference type="InterPro" id="IPR036956">
    <property type="entry name" value="Impact_N_sf"/>
</dbReference>
<evidence type="ECO:0000259" key="4">
    <source>
        <dbReference type="Pfam" id="PF01205"/>
    </source>
</evidence>
<name>A0A6A5V1P4_9PLEO</name>
<dbReference type="GO" id="GO:0006446">
    <property type="term" value="P:regulation of translational initiation"/>
    <property type="evidence" value="ECO:0007669"/>
    <property type="project" value="TreeGrafter"/>
</dbReference>
<accession>A0A6A5V1P4</accession>
<evidence type="ECO:0000256" key="1">
    <source>
        <dbReference type="ARBA" id="ARBA00007665"/>
    </source>
</evidence>
<feature type="coiled-coil region" evidence="2">
    <location>
        <begin position="139"/>
        <end position="168"/>
    </location>
</feature>
<keyword evidence="6" id="KW-1185">Reference proteome</keyword>